<keyword evidence="3 5" id="KW-0456">Lyase</keyword>
<sequence>MTLEVIEVGPRDGLQNEPVPVPTDAKITYLEALVAAGVRRIEAVSFVHPGRVPQMADAERVMARAPRVPGLRYAGLVLNERGLDRALETGVDEVNVVVVATETFSLRNQGMPVERAVETFGAVAARARAAGLGVTLTVGAAFGCPFEGEVDPGRVAELVARCPEAQEVALADTIGVGTPADVRRLTAAVREVTAAPLRFHFHNTRSTGYANAVAAMETGAAALDASAGGIGGCPFAPEATGNIATEDLVYLLERMGVSTGIALPAVAGAGLGIGRSLGKQVPAQLGRVAAWPP</sequence>
<evidence type="ECO:0000256" key="2">
    <source>
        <dbReference type="ARBA" id="ARBA00022723"/>
    </source>
</evidence>
<gene>
    <name evidence="5" type="primary">yngG1</name>
    <name evidence="5" type="ORF">Nocox_12500</name>
</gene>
<accession>A0ABX8TXV6</accession>
<dbReference type="PROSITE" id="PS50991">
    <property type="entry name" value="PYR_CT"/>
    <property type="match status" value="1"/>
</dbReference>
<evidence type="ECO:0000259" key="4">
    <source>
        <dbReference type="PROSITE" id="PS50991"/>
    </source>
</evidence>
<dbReference type="GO" id="GO:0004419">
    <property type="term" value="F:hydroxymethylglutaryl-CoA lyase activity"/>
    <property type="evidence" value="ECO:0007669"/>
    <property type="project" value="UniProtKB-EC"/>
</dbReference>
<evidence type="ECO:0000256" key="1">
    <source>
        <dbReference type="ARBA" id="ARBA00009405"/>
    </source>
</evidence>
<dbReference type="NCBIfam" id="NF004283">
    <property type="entry name" value="PRK05692.1"/>
    <property type="match status" value="1"/>
</dbReference>
<reference evidence="5 6" key="1">
    <citation type="journal article" date="2021" name="ACS Chem. Biol.">
        <title>Genomic-Led Discovery of a Novel Glycopeptide Antibiotic by Nonomuraea coxensis DSM 45129.</title>
        <authorList>
            <person name="Yushchuk O."/>
            <person name="Vior N.M."/>
            <person name="Andreo-Vidal A."/>
            <person name="Berini F."/>
            <person name="Ruckert C."/>
            <person name="Busche T."/>
            <person name="Binda E."/>
            <person name="Kalinowski J."/>
            <person name="Truman A.W."/>
            <person name="Marinelli F."/>
        </authorList>
    </citation>
    <scope>NUCLEOTIDE SEQUENCE [LARGE SCALE GENOMIC DNA]</scope>
    <source>
        <strain evidence="5 6">DSM 45129</strain>
    </source>
</reference>
<dbReference type="InterPro" id="IPR000891">
    <property type="entry name" value="PYR_CT"/>
</dbReference>
<dbReference type="SUPFAM" id="SSF51569">
    <property type="entry name" value="Aldolase"/>
    <property type="match status" value="1"/>
</dbReference>
<keyword evidence="6" id="KW-1185">Reference proteome</keyword>
<feature type="domain" description="Pyruvate carboxyltransferase" evidence="4">
    <location>
        <begin position="3"/>
        <end position="267"/>
    </location>
</feature>
<dbReference type="PANTHER" id="PTHR42738">
    <property type="entry name" value="HYDROXYMETHYLGLUTARYL-COA LYASE"/>
    <property type="match status" value="1"/>
</dbReference>
<dbReference type="Gene3D" id="3.20.20.70">
    <property type="entry name" value="Aldolase class I"/>
    <property type="match status" value="1"/>
</dbReference>
<evidence type="ECO:0000256" key="3">
    <source>
        <dbReference type="ARBA" id="ARBA00023239"/>
    </source>
</evidence>
<dbReference type="Proteomes" id="UP000824681">
    <property type="component" value="Chromosome"/>
</dbReference>
<name>A0ABX8TXV6_9ACTN</name>
<protein>
    <submittedName>
        <fullName evidence="5">Hydroxymethylglutaryl-CoA lyase YngG</fullName>
        <ecNumber evidence="5">4.1.3.4</ecNumber>
    </submittedName>
</protein>
<keyword evidence="2" id="KW-0479">Metal-binding</keyword>
<dbReference type="EMBL" id="CP068985">
    <property type="protein sequence ID" value="QYC40118.1"/>
    <property type="molecule type" value="Genomic_DNA"/>
</dbReference>
<proteinExistence type="inferred from homology"/>
<dbReference type="Pfam" id="PF00682">
    <property type="entry name" value="HMGL-like"/>
    <property type="match status" value="1"/>
</dbReference>
<dbReference type="PANTHER" id="PTHR42738:SF7">
    <property type="entry name" value="HYDROXYMETHYLGLUTARYL-COA LYASE"/>
    <property type="match status" value="1"/>
</dbReference>
<dbReference type="CDD" id="cd07938">
    <property type="entry name" value="DRE_TIM_HMGL"/>
    <property type="match status" value="1"/>
</dbReference>
<dbReference type="EC" id="4.1.3.4" evidence="5"/>
<organism evidence="5 6">
    <name type="scientific">Nonomuraea coxensis DSM 45129</name>
    <dbReference type="NCBI Taxonomy" id="1122611"/>
    <lineage>
        <taxon>Bacteria</taxon>
        <taxon>Bacillati</taxon>
        <taxon>Actinomycetota</taxon>
        <taxon>Actinomycetes</taxon>
        <taxon>Streptosporangiales</taxon>
        <taxon>Streptosporangiaceae</taxon>
        <taxon>Nonomuraea</taxon>
    </lineage>
</organism>
<comment type="similarity">
    <text evidence="1">Belongs to the HMG-CoA lyase family.</text>
</comment>
<evidence type="ECO:0000313" key="5">
    <source>
        <dbReference type="EMBL" id="QYC40118.1"/>
    </source>
</evidence>
<dbReference type="InterPro" id="IPR043594">
    <property type="entry name" value="HMGL"/>
</dbReference>
<evidence type="ECO:0000313" key="6">
    <source>
        <dbReference type="Proteomes" id="UP000824681"/>
    </source>
</evidence>
<dbReference type="InterPro" id="IPR013785">
    <property type="entry name" value="Aldolase_TIM"/>
</dbReference>
<dbReference type="RefSeq" id="WP_020546071.1">
    <property type="nucleotide sequence ID" value="NZ_CP068985.1"/>
</dbReference>